<dbReference type="EMBL" id="LSMT01000383">
    <property type="protein sequence ID" value="PFX18960.1"/>
    <property type="molecule type" value="Genomic_DNA"/>
</dbReference>
<sequence>MTCDPSDFPDRTDRGSAVVFRTIGKKWRNFSESDRDAYKKVATDTGSVVSPPSADKQAKEIIRNIMKQVAELDTLGGHAVVLCAYDGICYQGSAGIGDSLLKTNTMETFASRLHSELVERTEKSELEEPNVGKQNKKCGSKSNNKQETGRKHGWSQVVLDDFIDIIVSSDQYKKKLIFQNVKCQQNAEIYGKIREELKKRCSSRGENLSFTVDQLRSKLKKCVSECKRAALTIKTGTDIKRFQEDKSYGSCFQKLYEIVKTRHSGQPDQAIEPRAISSTPTVPSEDTSERVPGGVAAIKMTDLMVDMIVKNGTLDCVQSSHVAPYKGGIVFIDTEGHQIKAKIPRQKVTVIAGTEGEGNFNRKATNACFSQPMGICVECNKKHFCYWCANRCCQISYDNKRNCRVLRHLGLLYKAFSIHLKHQKAEKLFLDEAICKLETLDHSLKETVQNDISIFEKPCKPSGTIGTVSSQTLSSVRMRLEGLRALEQLLKELNPDYKIDLHTCVTVQVENLHAIGHFKELFPTLLQYAQNLANTVYENIKGLFSGRLTTTLTRSPIILSLVRQRHSMPRMSYLKLARKFNDRERVDVGMGSKKRQSCQQPKEKITMERTLRHVDAAGDLGCSVESNRKRQEEENQKDTDDEQESEYDTESESKL</sequence>
<name>A0A2B4RQY3_STYPI</name>
<dbReference type="AlphaFoldDB" id="A0A2B4RQY3"/>
<evidence type="ECO:0000313" key="3">
    <source>
        <dbReference type="Proteomes" id="UP000225706"/>
    </source>
</evidence>
<feature type="region of interest" description="Disordered" evidence="1">
    <location>
        <begin position="614"/>
        <end position="655"/>
    </location>
</feature>
<dbReference type="OrthoDB" id="5953220at2759"/>
<feature type="region of interest" description="Disordered" evidence="1">
    <location>
        <begin position="120"/>
        <end position="150"/>
    </location>
</feature>
<organism evidence="2 3">
    <name type="scientific">Stylophora pistillata</name>
    <name type="common">Smooth cauliflower coral</name>
    <dbReference type="NCBI Taxonomy" id="50429"/>
    <lineage>
        <taxon>Eukaryota</taxon>
        <taxon>Metazoa</taxon>
        <taxon>Cnidaria</taxon>
        <taxon>Anthozoa</taxon>
        <taxon>Hexacorallia</taxon>
        <taxon>Scleractinia</taxon>
        <taxon>Astrocoeniina</taxon>
        <taxon>Pocilloporidae</taxon>
        <taxon>Stylophora</taxon>
    </lineage>
</organism>
<reference evidence="3" key="1">
    <citation type="journal article" date="2017" name="bioRxiv">
        <title>Comparative analysis of the genomes of Stylophora pistillata and Acropora digitifera provides evidence for extensive differences between species of corals.</title>
        <authorList>
            <person name="Voolstra C.R."/>
            <person name="Li Y."/>
            <person name="Liew Y.J."/>
            <person name="Baumgarten S."/>
            <person name="Zoccola D."/>
            <person name="Flot J.-F."/>
            <person name="Tambutte S."/>
            <person name="Allemand D."/>
            <person name="Aranda M."/>
        </authorList>
    </citation>
    <scope>NUCLEOTIDE SEQUENCE [LARGE SCALE GENOMIC DNA]</scope>
</reference>
<feature type="compositionally biased region" description="Acidic residues" evidence="1">
    <location>
        <begin position="639"/>
        <end position="655"/>
    </location>
</feature>
<evidence type="ECO:0000256" key="1">
    <source>
        <dbReference type="SAM" id="MobiDB-lite"/>
    </source>
</evidence>
<dbReference type="Proteomes" id="UP000225706">
    <property type="component" value="Unassembled WGS sequence"/>
</dbReference>
<evidence type="ECO:0000313" key="2">
    <source>
        <dbReference type="EMBL" id="PFX18960.1"/>
    </source>
</evidence>
<keyword evidence="3" id="KW-1185">Reference proteome</keyword>
<protein>
    <submittedName>
        <fullName evidence="2">Uncharacterized protein</fullName>
    </submittedName>
</protein>
<proteinExistence type="predicted"/>
<feature type="compositionally biased region" description="Basic and acidic residues" evidence="1">
    <location>
        <begin position="626"/>
        <end position="638"/>
    </location>
</feature>
<gene>
    <name evidence="2" type="ORF">AWC38_SpisGene16641</name>
</gene>
<comment type="caution">
    <text evidence="2">The sequence shown here is derived from an EMBL/GenBank/DDBJ whole genome shotgun (WGS) entry which is preliminary data.</text>
</comment>
<accession>A0A2B4RQY3</accession>